<evidence type="ECO:0000256" key="2">
    <source>
        <dbReference type="SAM" id="Phobius"/>
    </source>
</evidence>
<dbReference type="InterPro" id="IPR007060">
    <property type="entry name" value="FtsL/DivIC"/>
</dbReference>
<dbReference type="Pfam" id="PF04977">
    <property type="entry name" value="DivIC"/>
    <property type="match status" value="1"/>
</dbReference>
<organism evidence="3 4">
    <name type="scientific">Candidatus Faecenecus gallistercoris</name>
    <dbReference type="NCBI Taxonomy" id="2840793"/>
    <lineage>
        <taxon>Bacteria</taxon>
        <taxon>Bacillati</taxon>
        <taxon>Bacillota</taxon>
        <taxon>Bacillota incertae sedis</taxon>
        <taxon>Candidatus Faecenecus</taxon>
    </lineage>
</organism>
<name>A0A9D1CLK9_9FIRM</name>
<accession>A0A9D1CLK9</accession>
<keyword evidence="2" id="KW-0812">Transmembrane</keyword>
<gene>
    <name evidence="3" type="ORF">IAC85_04130</name>
</gene>
<sequence>MRQPKNKHIVKTKRRLVLFGITCCAVIIGLTIMLGKTWVEIYQKYQQKDSLTAKLEELQKEEEELKADVERLQDPDYVARYAREKYLYSKDGEFIIKLP</sequence>
<keyword evidence="2" id="KW-1133">Transmembrane helix</keyword>
<dbReference type="InterPro" id="IPR039076">
    <property type="entry name" value="DivIC"/>
</dbReference>
<dbReference type="PANTHER" id="PTHR40027:SF1">
    <property type="entry name" value="CELL DIVISION PROTEIN DIVIC"/>
    <property type="match status" value="1"/>
</dbReference>
<keyword evidence="2" id="KW-0472">Membrane</keyword>
<evidence type="ECO:0000313" key="3">
    <source>
        <dbReference type="EMBL" id="HIQ64909.1"/>
    </source>
</evidence>
<dbReference type="GO" id="GO:0051301">
    <property type="term" value="P:cell division"/>
    <property type="evidence" value="ECO:0007669"/>
    <property type="project" value="InterPro"/>
</dbReference>
<dbReference type="PANTHER" id="PTHR40027">
    <property type="entry name" value="CELL DIVISION PROTEIN DIVIC"/>
    <property type="match status" value="1"/>
</dbReference>
<evidence type="ECO:0000256" key="1">
    <source>
        <dbReference type="SAM" id="Coils"/>
    </source>
</evidence>
<protein>
    <submittedName>
        <fullName evidence="3">Septum formation initiator family protein</fullName>
    </submittedName>
</protein>
<dbReference type="EMBL" id="DVFU01000079">
    <property type="protein sequence ID" value="HIQ64909.1"/>
    <property type="molecule type" value="Genomic_DNA"/>
</dbReference>
<comment type="caution">
    <text evidence="3">The sequence shown here is derived from an EMBL/GenBank/DDBJ whole genome shotgun (WGS) entry which is preliminary data.</text>
</comment>
<feature type="coiled-coil region" evidence="1">
    <location>
        <begin position="41"/>
        <end position="75"/>
    </location>
</feature>
<proteinExistence type="predicted"/>
<evidence type="ECO:0000313" key="4">
    <source>
        <dbReference type="Proteomes" id="UP000886725"/>
    </source>
</evidence>
<reference evidence="3" key="2">
    <citation type="journal article" date="2021" name="PeerJ">
        <title>Extensive microbial diversity within the chicken gut microbiome revealed by metagenomics and culture.</title>
        <authorList>
            <person name="Gilroy R."/>
            <person name="Ravi A."/>
            <person name="Getino M."/>
            <person name="Pursley I."/>
            <person name="Horton D.L."/>
            <person name="Alikhan N.F."/>
            <person name="Baker D."/>
            <person name="Gharbi K."/>
            <person name="Hall N."/>
            <person name="Watson M."/>
            <person name="Adriaenssens E.M."/>
            <person name="Foster-Nyarko E."/>
            <person name="Jarju S."/>
            <person name="Secka A."/>
            <person name="Antonio M."/>
            <person name="Oren A."/>
            <person name="Chaudhuri R.R."/>
            <person name="La Ragione R."/>
            <person name="Hildebrand F."/>
            <person name="Pallen M.J."/>
        </authorList>
    </citation>
    <scope>NUCLEOTIDE SEQUENCE</scope>
    <source>
        <strain evidence="3">CHK165-10780</strain>
    </source>
</reference>
<dbReference type="Proteomes" id="UP000886725">
    <property type="component" value="Unassembled WGS sequence"/>
</dbReference>
<keyword evidence="1" id="KW-0175">Coiled coil</keyword>
<dbReference type="AlphaFoldDB" id="A0A9D1CLK9"/>
<reference evidence="3" key="1">
    <citation type="submission" date="2020-10" db="EMBL/GenBank/DDBJ databases">
        <authorList>
            <person name="Gilroy R."/>
        </authorList>
    </citation>
    <scope>NUCLEOTIDE SEQUENCE</scope>
    <source>
        <strain evidence="3">CHK165-10780</strain>
    </source>
</reference>
<feature type="transmembrane region" description="Helical" evidence="2">
    <location>
        <begin position="16"/>
        <end position="39"/>
    </location>
</feature>